<organism evidence="1 2">
    <name type="scientific">Linum tenue</name>
    <dbReference type="NCBI Taxonomy" id="586396"/>
    <lineage>
        <taxon>Eukaryota</taxon>
        <taxon>Viridiplantae</taxon>
        <taxon>Streptophyta</taxon>
        <taxon>Embryophyta</taxon>
        <taxon>Tracheophyta</taxon>
        <taxon>Spermatophyta</taxon>
        <taxon>Magnoliopsida</taxon>
        <taxon>eudicotyledons</taxon>
        <taxon>Gunneridae</taxon>
        <taxon>Pentapetalae</taxon>
        <taxon>rosids</taxon>
        <taxon>fabids</taxon>
        <taxon>Malpighiales</taxon>
        <taxon>Linaceae</taxon>
        <taxon>Linum</taxon>
    </lineage>
</organism>
<reference evidence="1" key="1">
    <citation type="submission" date="2022-08" db="EMBL/GenBank/DDBJ databases">
        <authorList>
            <person name="Gutierrez-Valencia J."/>
        </authorList>
    </citation>
    <scope>NUCLEOTIDE SEQUENCE</scope>
</reference>
<protein>
    <submittedName>
        <fullName evidence="1">Uncharacterized protein</fullName>
    </submittedName>
</protein>
<evidence type="ECO:0000313" key="2">
    <source>
        <dbReference type="Proteomes" id="UP001154282"/>
    </source>
</evidence>
<gene>
    <name evidence="1" type="ORF">LITE_LOCUS9979</name>
</gene>
<name>A0AAV0IM42_9ROSI</name>
<dbReference type="AlphaFoldDB" id="A0AAV0IM42"/>
<evidence type="ECO:0000313" key="1">
    <source>
        <dbReference type="EMBL" id="CAI0398640.1"/>
    </source>
</evidence>
<accession>A0AAV0IM42</accession>
<sequence>MLEGLTTANVLSSSCLIRTDSLTTRTEALVTRLKMSLENFCIVLVILFFGQPSPCLPVSSGSSALLIHSQSLTFSPIPLSLLLLMSYLCEPGVPNFL</sequence>
<dbReference type="EMBL" id="CAMGYJ010000004">
    <property type="protein sequence ID" value="CAI0398640.1"/>
    <property type="molecule type" value="Genomic_DNA"/>
</dbReference>
<dbReference type="Proteomes" id="UP001154282">
    <property type="component" value="Unassembled WGS sequence"/>
</dbReference>
<comment type="caution">
    <text evidence="1">The sequence shown here is derived from an EMBL/GenBank/DDBJ whole genome shotgun (WGS) entry which is preliminary data.</text>
</comment>
<keyword evidence="2" id="KW-1185">Reference proteome</keyword>
<proteinExistence type="predicted"/>